<evidence type="ECO:0000256" key="2">
    <source>
        <dbReference type="ARBA" id="ARBA00001968"/>
    </source>
</evidence>
<dbReference type="SUPFAM" id="SSF55874">
    <property type="entry name" value="ATPase domain of HSP90 chaperone/DNA topoisomerase II/histidine kinase"/>
    <property type="match status" value="1"/>
</dbReference>
<dbReference type="GO" id="GO:0030295">
    <property type="term" value="F:protein kinase activator activity"/>
    <property type="evidence" value="ECO:0007669"/>
    <property type="project" value="TreeGrafter"/>
</dbReference>
<evidence type="ECO:0000256" key="14">
    <source>
        <dbReference type="ARBA" id="ARBA00023136"/>
    </source>
</evidence>
<evidence type="ECO:0000256" key="6">
    <source>
        <dbReference type="ARBA" id="ARBA00022553"/>
    </source>
</evidence>
<evidence type="ECO:0000256" key="7">
    <source>
        <dbReference type="ARBA" id="ARBA00022679"/>
    </source>
</evidence>
<evidence type="ECO:0000256" key="15">
    <source>
        <dbReference type="ARBA" id="ARBA00039401"/>
    </source>
</evidence>
<dbReference type="Gene3D" id="3.30.450.20">
    <property type="entry name" value="PAS domain"/>
    <property type="match status" value="3"/>
</dbReference>
<keyword evidence="6" id="KW-0597">Phosphoprotein</keyword>
<dbReference type="PROSITE" id="PS50112">
    <property type="entry name" value="PAS"/>
    <property type="match status" value="1"/>
</dbReference>
<evidence type="ECO:0000256" key="8">
    <source>
        <dbReference type="ARBA" id="ARBA00022692"/>
    </source>
</evidence>
<dbReference type="SMART" id="SM00086">
    <property type="entry name" value="PAC"/>
    <property type="match status" value="2"/>
</dbReference>
<dbReference type="InterPro" id="IPR003018">
    <property type="entry name" value="GAF"/>
</dbReference>
<dbReference type="GO" id="GO:0007234">
    <property type="term" value="P:osmosensory signaling via phosphorelay pathway"/>
    <property type="evidence" value="ECO:0007669"/>
    <property type="project" value="TreeGrafter"/>
</dbReference>
<dbReference type="RefSeq" id="WP_203853083.1">
    <property type="nucleotide sequence ID" value="NZ_BAAAVW010000010.1"/>
</dbReference>
<dbReference type="SMART" id="SM00065">
    <property type="entry name" value="GAF"/>
    <property type="match status" value="2"/>
</dbReference>
<dbReference type="SUPFAM" id="SSF47384">
    <property type="entry name" value="Homodimeric domain of signal transducing histidine kinase"/>
    <property type="match status" value="1"/>
</dbReference>
<evidence type="ECO:0000256" key="9">
    <source>
        <dbReference type="ARBA" id="ARBA00022741"/>
    </source>
</evidence>
<dbReference type="AlphaFoldDB" id="A0A919PWB8"/>
<dbReference type="GO" id="GO:0005524">
    <property type="term" value="F:ATP binding"/>
    <property type="evidence" value="ECO:0007669"/>
    <property type="project" value="UniProtKB-KW"/>
</dbReference>
<dbReference type="Gene3D" id="3.30.450.40">
    <property type="match status" value="2"/>
</dbReference>
<name>A0A919PWB8_9ACTN</name>
<proteinExistence type="predicted"/>
<dbReference type="InterPro" id="IPR005467">
    <property type="entry name" value="His_kinase_dom"/>
</dbReference>
<evidence type="ECO:0000256" key="1">
    <source>
        <dbReference type="ARBA" id="ARBA00000085"/>
    </source>
</evidence>
<dbReference type="InterPro" id="IPR004358">
    <property type="entry name" value="Sig_transdc_His_kin-like_C"/>
</dbReference>
<dbReference type="GO" id="GO:0006355">
    <property type="term" value="P:regulation of DNA-templated transcription"/>
    <property type="evidence" value="ECO:0007669"/>
    <property type="project" value="InterPro"/>
</dbReference>
<evidence type="ECO:0000256" key="4">
    <source>
        <dbReference type="ARBA" id="ARBA00004236"/>
    </source>
</evidence>
<dbReference type="Pfam" id="PF13185">
    <property type="entry name" value="GAF_2"/>
    <property type="match status" value="1"/>
</dbReference>
<evidence type="ECO:0000259" key="18">
    <source>
        <dbReference type="PROSITE" id="PS50112"/>
    </source>
</evidence>
<dbReference type="Gene3D" id="3.30.565.10">
    <property type="entry name" value="Histidine kinase-like ATPase, C-terminal domain"/>
    <property type="match status" value="1"/>
</dbReference>
<dbReference type="SMART" id="SM00388">
    <property type="entry name" value="HisKA"/>
    <property type="match status" value="1"/>
</dbReference>
<dbReference type="PROSITE" id="PS50109">
    <property type="entry name" value="HIS_KIN"/>
    <property type="match status" value="1"/>
</dbReference>
<organism evidence="19 20">
    <name type="scientific">Dactylosporangium siamense</name>
    <dbReference type="NCBI Taxonomy" id="685454"/>
    <lineage>
        <taxon>Bacteria</taxon>
        <taxon>Bacillati</taxon>
        <taxon>Actinomycetota</taxon>
        <taxon>Actinomycetes</taxon>
        <taxon>Micromonosporales</taxon>
        <taxon>Micromonosporaceae</taxon>
        <taxon>Dactylosporangium</taxon>
    </lineage>
</organism>
<evidence type="ECO:0000256" key="16">
    <source>
        <dbReference type="SAM" id="MobiDB-lite"/>
    </source>
</evidence>
<feature type="domain" description="Histidine kinase" evidence="17">
    <location>
        <begin position="751"/>
        <end position="967"/>
    </location>
</feature>
<comment type="cofactor">
    <cofactor evidence="2">
        <name>a divalent metal cation</name>
        <dbReference type="ChEBI" id="CHEBI:60240"/>
    </cofactor>
</comment>
<protein>
    <recommendedName>
        <fullName evidence="15">Sensor-like histidine kinase SenX3</fullName>
        <ecNumber evidence="5">2.7.13.3</ecNumber>
    </recommendedName>
</protein>
<dbReference type="Pfam" id="PF00512">
    <property type="entry name" value="HisKA"/>
    <property type="match status" value="1"/>
</dbReference>
<dbReference type="InterPro" id="IPR036097">
    <property type="entry name" value="HisK_dim/P_sf"/>
</dbReference>
<dbReference type="InterPro" id="IPR003594">
    <property type="entry name" value="HATPase_dom"/>
</dbReference>
<keyword evidence="7" id="KW-0808">Transferase</keyword>
<keyword evidence="12" id="KW-1133">Transmembrane helix</keyword>
<evidence type="ECO:0000256" key="10">
    <source>
        <dbReference type="ARBA" id="ARBA00022777"/>
    </source>
</evidence>
<evidence type="ECO:0000256" key="12">
    <source>
        <dbReference type="ARBA" id="ARBA00022989"/>
    </source>
</evidence>
<keyword evidence="13" id="KW-0902">Two-component regulatory system</keyword>
<keyword evidence="9" id="KW-0547">Nucleotide-binding</keyword>
<evidence type="ECO:0000256" key="5">
    <source>
        <dbReference type="ARBA" id="ARBA00012438"/>
    </source>
</evidence>
<keyword evidence="14" id="KW-0472">Membrane</keyword>
<dbReference type="CDD" id="cd00082">
    <property type="entry name" value="HisKA"/>
    <property type="match status" value="1"/>
</dbReference>
<evidence type="ECO:0000313" key="20">
    <source>
        <dbReference type="Proteomes" id="UP000660611"/>
    </source>
</evidence>
<dbReference type="Pfam" id="PF00989">
    <property type="entry name" value="PAS"/>
    <property type="match status" value="1"/>
</dbReference>
<dbReference type="Proteomes" id="UP000660611">
    <property type="component" value="Unassembled WGS sequence"/>
</dbReference>
<dbReference type="GO" id="GO:0000156">
    <property type="term" value="F:phosphorelay response regulator activity"/>
    <property type="evidence" value="ECO:0007669"/>
    <property type="project" value="TreeGrafter"/>
</dbReference>
<dbReference type="FunFam" id="3.30.565.10:FF:000006">
    <property type="entry name" value="Sensor histidine kinase WalK"/>
    <property type="match status" value="1"/>
</dbReference>
<dbReference type="InterPro" id="IPR035965">
    <property type="entry name" value="PAS-like_dom_sf"/>
</dbReference>
<dbReference type="GO" id="GO:0005886">
    <property type="term" value="C:plasma membrane"/>
    <property type="evidence" value="ECO:0007669"/>
    <property type="project" value="UniProtKB-SubCell"/>
</dbReference>
<dbReference type="PRINTS" id="PR00344">
    <property type="entry name" value="BCTRLSENSOR"/>
</dbReference>
<dbReference type="Pfam" id="PF01590">
    <property type="entry name" value="GAF"/>
    <property type="match status" value="1"/>
</dbReference>
<dbReference type="GO" id="GO:0000155">
    <property type="term" value="F:phosphorelay sensor kinase activity"/>
    <property type="evidence" value="ECO:0007669"/>
    <property type="project" value="InterPro"/>
</dbReference>
<keyword evidence="20" id="KW-1185">Reference proteome</keyword>
<dbReference type="SUPFAM" id="SSF55785">
    <property type="entry name" value="PYP-like sensor domain (PAS domain)"/>
    <property type="match status" value="3"/>
</dbReference>
<dbReference type="InterPro" id="IPR050351">
    <property type="entry name" value="BphY/WalK/GraS-like"/>
</dbReference>
<keyword evidence="11" id="KW-0067">ATP-binding</keyword>
<dbReference type="InterPro" id="IPR029016">
    <property type="entry name" value="GAF-like_dom_sf"/>
</dbReference>
<comment type="catalytic activity">
    <reaction evidence="1">
        <text>ATP + protein L-histidine = ADP + protein N-phospho-L-histidine.</text>
        <dbReference type="EC" id="2.7.13.3"/>
    </reaction>
</comment>
<evidence type="ECO:0000256" key="11">
    <source>
        <dbReference type="ARBA" id="ARBA00022840"/>
    </source>
</evidence>
<dbReference type="InterPro" id="IPR001610">
    <property type="entry name" value="PAC"/>
</dbReference>
<dbReference type="PANTHER" id="PTHR42878">
    <property type="entry name" value="TWO-COMPONENT HISTIDINE KINASE"/>
    <property type="match status" value="1"/>
</dbReference>
<dbReference type="InterPro" id="IPR013656">
    <property type="entry name" value="PAS_4"/>
</dbReference>
<dbReference type="InterPro" id="IPR003661">
    <property type="entry name" value="HisK_dim/P_dom"/>
</dbReference>
<dbReference type="SMART" id="SM00091">
    <property type="entry name" value="PAS"/>
    <property type="match status" value="2"/>
</dbReference>
<dbReference type="Gene3D" id="1.10.287.130">
    <property type="match status" value="1"/>
</dbReference>
<dbReference type="GO" id="GO:0005509">
    <property type="term" value="F:calcium ion binding"/>
    <property type="evidence" value="ECO:0007669"/>
    <property type="project" value="UniProtKB-ARBA"/>
</dbReference>
<evidence type="ECO:0000313" key="19">
    <source>
        <dbReference type="EMBL" id="GIG51472.1"/>
    </source>
</evidence>
<evidence type="ECO:0000256" key="13">
    <source>
        <dbReference type="ARBA" id="ARBA00023012"/>
    </source>
</evidence>
<dbReference type="SUPFAM" id="SSF55781">
    <property type="entry name" value="GAF domain-like"/>
    <property type="match status" value="2"/>
</dbReference>
<dbReference type="InterPro" id="IPR036890">
    <property type="entry name" value="HATPase_C_sf"/>
</dbReference>
<keyword evidence="8" id="KW-0812">Transmembrane</keyword>
<comment type="caution">
    <text evidence="19">The sequence shown here is derived from an EMBL/GenBank/DDBJ whole genome shotgun (WGS) entry which is preliminary data.</text>
</comment>
<gene>
    <name evidence="19" type="ORF">Dsi01nite_095130</name>
</gene>
<dbReference type="SMART" id="SM00387">
    <property type="entry name" value="HATPase_c"/>
    <property type="match status" value="1"/>
</dbReference>
<dbReference type="Pfam" id="PF02518">
    <property type="entry name" value="HATPase_c"/>
    <property type="match status" value="1"/>
</dbReference>
<dbReference type="EMBL" id="BONQ01000155">
    <property type="protein sequence ID" value="GIG51472.1"/>
    <property type="molecule type" value="Genomic_DNA"/>
</dbReference>
<evidence type="ECO:0000256" key="3">
    <source>
        <dbReference type="ARBA" id="ARBA00004141"/>
    </source>
</evidence>
<dbReference type="EC" id="2.7.13.3" evidence="5"/>
<feature type="region of interest" description="Disordered" evidence="16">
    <location>
        <begin position="1"/>
        <end position="20"/>
    </location>
</feature>
<dbReference type="InterPro" id="IPR013767">
    <property type="entry name" value="PAS_fold"/>
</dbReference>
<sequence>MRGRGSRSAGATPAGRAGDPARLESLHATGLLQAAGVPSLDRLTRLARRAVGVPSALVSLLDAHRQVFVSVAGPAIGLDSPVADLCRSVVDDDAPAAVTGGRLDPAGARLGPACAGHPLRTPDGQVLGAFCVVDDGPRQWTAEELDTVADLAGAAEVELALRLANSELMLASTRTQAVLDSAADAFLSLDAAGAVLAWNLAAERMFGRSAAETLGRPAGVVVADESRDAFAAWLAGAAGRGSAATLEVTAVDRAGRRFPIEVVAQVYVERDRAVVHAFVHDLSNRQAARRQLEAERTFQRALLDSLDTAVVACDSEGRLATVNRAFHDAHQGVPVEPTTGQTWAERFQLFAADGRRLLRPDQVPLARAFAGEHVHGEELVVGGPGGVQRRFLCNGQPIDAPDGQRLGAVVAMHDITEAHQAERLRDAQLAVAEALTTAGGAAQAAEAVIEAVTVALDWAFGEYWHVDPDTDTAIRLGVWASPGRARPDFLHDPPPVTRDGGMIGQVWRTGRPQWIADVNRLPYASKRTAAAVAAGLHAVIGLPVLSGGTVLGVLVFATERLVPPDPDVVAMLDGVCAHIARQIERLRADDLTTALAAARLDFDRVIARVNDYVWTVEVLPDQTVRSVYASPDGAGVFGSPMPSGTDLAMVLAERVHPDDIKEFRGFNASIAADQPAEMEVRVLGFDGVTRWVWTRALARREDGRLFLDGMSSNVTERRVLAEHREELLAEQRQQVERLRELDRMKDDLVALVSHELRNPIGTILGYAEIIGDEPGVTDEVRRYGEVIFRHSSHMQQLVDDLLDLARLGSASLAVNPRPLSLTRALREAIEDHRPAADAKGLTVRLEPGANLTVRADPARLRQVLDNLLSNAVKYTPAGGTVTVAAVGTGDDAAVSVSDTGIGVPPEQYQQLFTRFFRASTALAHGIKGTGLGLAVTKAIVDAHHGTITATPTEPTGTTFTFTLPTAP</sequence>
<evidence type="ECO:0000259" key="17">
    <source>
        <dbReference type="PROSITE" id="PS50109"/>
    </source>
</evidence>
<dbReference type="InterPro" id="IPR000014">
    <property type="entry name" value="PAS"/>
</dbReference>
<accession>A0A919PWB8</accession>
<dbReference type="FunFam" id="1.10.287.130:FF:000001">
    <property type="entry name" value="Two-component sensor histidine kinase"/>
    <property type="match status" value="1"/>
</dbReference>
<comment type="subcellular location">
    <subcellularLocation>
        <location evidence="4">Cell membrane</location>
    </subcellularLocation>
    <subcellularLocation>
        <location evidence="3">Membrane</location>
        <topology evidence="3">Multi-pass membrane protein</topology>
    </subcellularLocation>
</comment>
<reference evidence="19" key="1">
    <citation type="submission" date="2021-01" db="EMBL/GenBank/DDBJ databases">
        <title>Whole genome shotgun sequence of Dactylosporangium siamense NBRC 106093.</title>
        <authorList>
            <person name="Komaki H."/>
            <person name="Tamura T."/>
        </authorList>
    </citation>
    <scope>NUCLEOTIDE SEQUENCE</scope>
    <source>
        <strain evidence="19">NBRC 106093</strain>
    </source>
</reference>
<dbReference type="Pfam" id="PF08448">
    <property type="entry name" value="PAS_4"/>
    <property type="match status" value="1"/>
</dbReference>
<keyword evidence="10" id="KW-0418">Kinase</keyword>
<dbReference type="NCBIfam" id="TIGR00229">
    <property type="entry name" value="sensory_box"/>
    <property type="match status" value="2"/>
</dbReference>
<feature type="domain" description="PAS" evidence="18">
    <location>
        <begin position="171"/>
        <end position="216"/>
    </location>
</feature>
<dbReference type="CDD" id="cd00130">
    <property type="entry name" value="PAS"/>
    <property type="match status" value="2"/>
</dbReference>
<dbReference type="PANTHER" id="PTHR42878:SF7">
    <property type="entry name" value="SENSOR HISTIDINE KINASE GLRK"/>
    <property type="match status" value="1"/>
</dbReference>